<proteinExistence type="predicted"/>
<evidence type="ECO:0000313" key="3">
    <source>
        <dbReference type="Proteomes" id="UP001139971"/>
    </source>
</evidence>
<keyword evidence="2" id="KW-0328">Glycosyltransferase</keyword>
<evidence type="ECO:0000259" key="1">
    <source>
        <dbReference type="Pfam" id="PF00535"/>
    </source>
</evidence>
<comment type="caution">
    <text evidence="2">The sequence shown here is derived from an EMBL/GenBank/DDBJ whole genome shotgun (WGS) entry which is preliminary data.</text>
</comment>
<accession>A0A9X3YP16</accession>
<dbReference type="RefSeq" id="WP_263541377.1">
    <property type="nucleotide sequence ID" value="NZ_JAOVZO020000020.1"/>
</dbReference>
<dbReference type="PANTHER" id="PTHR22916:SF3">
    <property type="entry name" value="UDP-GLCNAC:BETAGAL BETA-1,3-N-ACETYLGLUCOSAMINYLTRANSFERASE-LIKE PROTEIN 1"/>
    <property type="match status" value="1"/>
</dbReference>
<sequence length="347" mass="39084">MNGAAGEREIADADRLARDPLVSVVVLTYNHADYLAEALSSIAAQRCPFAFEIVVGEDCSTDATREIAFDFQRRFPDRIRVVVSDANVGTIANLRRVVARLRGRYVAFCEGDDYWHGEGRLAAQVALLEARPDATLVHTDWVRSRRGEHGWQVDWRRGMHYGMRPSLLVGPAFATFYSGRAFRTCTILHRREIVDDCFASPLCRDTYAFMDTILAAYALSRGSAAYLPGIGAVYRESPGSIMRSGRRARLRYLRSCLAFDTVARGYFAERGDYPDGYRWEQAFGLLVKALAIADLRTAAFAFADLWRHYGIASFVRCGWRAVTLRRRRDAWEAQRLALGDETGDVAR</sequence>
<evidence type="ECO:0000313" key="2">
    <source>
        <dbReference type="EMBL" id="MDC8015832.1"/>
    </source>
</evidence>
<feature type="domain" description="Glycosyltransferase 2-like" evidence="1">
    <location>
        <begin position="23"/>
        <end position="156"/>
    </location>
</feature>
<dbReference type="Gene3D" id="3.90.550.10">
    <property type="entry name" value="Spore Coat Polysaccharide Biosynthesis Protein SpsA, Chain A"/>
    <property type="match status" value="1"/>
</dbReference>
<dbReference type="EMBL" id="JAOVZO020000020">
    <property type="protein sequence ID" value="MDC8015832.1"/>
    <property type="molecule type" value="Genomic_DNA"/>
</dbReference>
<dbReference type="InterPro" id="IPR029044">
    <property type="entry name" value="Nucleotide-diphossugar_trans"/>
</dbReference>
<keyword evidence="3" id="KW-1185">Reference proteome</keyword>
<dbReference type="SUPFAM" id="SSF53448">
    <property type="entry name" value="Nucleotide-diphospho-sugar transferases"/>
    <property type="match status" value="1"/>
</dbReference>
<dbReference type="PANTHER" id="PTHR22916">
    <property type="entry name" value="GLYCOSYLTRANSFERASE"/>
    <property type="match status" value="1"/>
</dbReference>
<protein>
    <submittedName>
        <fullName evidence="2">Glycosyltransferase</fullName>
        <ecNumber evidence="2">2.4.-.-</ecNumber>
    </submittedName>
</protein>
<dbReference type="AlphaFoldDB" id="A0A9X3YP16"/>
<dbReference type="Proteomes" id="UP001139971">
    <property type="component" value="Unassembled WGS sequence"/>
</dbReference>
<keyword evidence="2" id="KW-0808">Transferase</keyword>
<reference evidence="2" key="1">
    <citation type="submission" date="2023-02" db="EMBL/GenBank/DDBJ databases">
        <title>Tahibacter soli sp. nov. isolated from soil.</title>
        <authorList>
            <person name="Baek J.H."/>
            <person name="Lee J.K."/>
            <person name="Choi D.G."/>
            <person name="Jeon C.O."/>
        </authorList>
    </citation>
    <scope>NUCLEOTIDE SEQUENCE</scope>
    <source>
        <strain evidence="2">BL</strain>
    </source>
</reference>
<dbReference type="EC" id="2.4.-.-" evidence="2"/>
<name>A0A9X3YP16_9GAMM</name>
<dbReference type="GO" id="GO:0016758">
    <property type="term" value="F:hexosyltransferase activity"/>
    <property type="evidence" value="ECO:0007669"/>
    <property type="project" value="UniProtKB-ARBA"/>
</dbReference>
<dbReference type="Pfam" id="PF00535">
    <property type="entry name" value="Glycos_transf_2"/>
    <property type="match status" value="1"/>
</dbReference>
<dbReference type="InterPro" id="IPR001173">
    <property type="entry name" value="Glyco_trans_2-like"/>
</dbReference>
<gene>
    <name evidence="2" type="ORF">OD750_025180</name>
</gene>
<organism evidence="2 3">
    <name type="scientific">Tahibacter soli</name>
    <dbReference type="NCBI Taxonomy" id="2983605"/>
    <lineage>
        <taxon>Bacteria</taxon>
        <taxon>Pseudomonadati</taxon>
        <taxon>Pseudomonadota</taxon>
        <taxon>Gammaproteobacteria</taxon>
        <taxon>Lysobacterales</taxon>
        <taxon>Rhodanobacteraceae</taxon>
        <taxon>Tahibacter</taxon>
    </lineage>
</organism>